<dbReference type="Proteomes" id="UP000501466">
    <property type="component" value="Chromosome"/>
</dbReference>
<feature type="signal peptide" evidence="2">
    <location>
        <begin position="1"/>
        <end position="27"/>
    </location>
</feature>
<evidence type="ECO:0000256" key="1">
    <source>
        <dbReference type="SAM" id="MobiDB-lite"/>
    </source>
</evidence>
<dbReference type="RefSeq" id="WP_173291622.1">
    <property type="nucleotide sequence ID" value="NZ_AP021888.1"/>
</dbReference>
<gene>
    <name evidence="4" type="ORF">THMIRHAT_15970</name>
</gene>
<keyword evidence="2" id="KW-0732">Signal</keyword>
<evidence type="ECO:0000313" key="5">
    <source>
        <dbReference type="Proteomes" id="UP000501466"/>
    </source>
</evidence>
<evidence type="ECO:0000259" key="3">
    <source>
        <dbReference type="Pfam" id="PF18914"/>
    </source>
</evidence>
<proteinExistence type="predicted"/>
<reference evidence="5" key="1">
    <citation type="submission" date="2019-11" db="EMBL/GenBank/DDBJ databases">
        <title>Isolation and characterization of two novel species in the genus Thiomicrorhabdus.</title>
        <authorList>
            <person name="Mochizuki J."/>
            <person name="Kojima H."/>
            <person name="Fukui M."/>
        </authorList>
    </citation>
    <scope>NUCLEOTIDE SEQUENCE [LARGE SCALE GENOMIC DNA]</scope>
    <source>
        <strain evidence="5">AkT22</strain>
    </source>
</reference>
<feature type="compositionally biased region" description="Polar residues" evidence="1">
    <location>
        <begin position="335"/>
        <end position="345"/>
    </location>
</feature>
<evidence type="ECO:0000313" key="4">
    <source>
        <dbReference type="EMBL" id="BBP43851.1"/>
    </source>
</evidence>
<dbReference type="KEGG" id="tzo:THMIRHAT_15970"/>
<organism evidence="4 5">
    <name type="scientific">Thiosulfativibrio zosterae</name>
    <dbReference type="NCBI Taxonomy" id="2675053"/>
    <lineage>
        <taxon>Bacteria</taxon>
        <taxon>Pseudomonadati</taxon>
        <taxon>Pseudomonadota</taxon>
        <taxon>Gammaproteobacteria</taxon>
        <taxon>Thiotrichales</taxon>
        <taxon>Piscirickettsiaceae</taxon>
        <taxon>Thiosulfativibrio</taxon>
    </lineage>
</organism>
<dbReference type="EMBL" id="AP021888">
    <property type="protein sequence ID" value="BBP43851.1"/>
    <property type="molecule type" value="Genomic_DNA"/>
</dbReference>
<evidence type="ECO:0000256" key="2">
    <source>
        <dbReference type="SAM" id="SignalP"/>
    </source>
</evidence>
<feature type="domain" description="DUF5666" evidence="3">
    <location>
        <begin position="74"/>
        <end position="127"/>
    </location>
</feature>
<keyword evidence="5" id="KW-1185">Reference proteome</keyword>
<dbReference type="AlphaFoldDB" id="A0A6F8PP05"/>
<accession>A0A6F8PP05</accession>
<feature type="compositionally biased region" description="Low complexity" evidence="1">
    <location>
        <begin position="317"/>
        <end position="330"/>
    </location>
</feature>
<protein>
    <recommendedName>
        <fullName evidence="3">DUF5666 domain-containing protein</fullName>
    </recommendedName>
</protein>
<feature type="domain" description="DUF5666" evidence="3">
    <location>
        <begin position="138"/>
        <end position="193"/>
    </location>
</feature>
<sequence length="345" mass="38929">MMSFSLFNKRSYLFILSILSLFALLSACQIQPTQTANTSGFGGTGSPMIALQDSMSGFGGTGKTSSGFGGTGIVGTIQAFGSIWVNGIEIGYGEKTQIESNLMRHDTLKLGQQVHLETLPLEDKTLTGQIHVFYPIAGEITQIDEQNLTINHQFIVTRDDATYYDDNLTLQVGEFVAINGYQNAEQTWMATRINANPDHKTFYQPEPTLNFSSSVKQMVIEQRLINFKPWESLQRLQAVPLKQNHFDSKILSNEPLENKAHPEQPMQIMQPLNPPKTETMAKPEMPLQLLQQQKSLMDVPREQRDLMQLQRDLQTQQQGLREQQQGLQNLKPLMQLNNLRPQSHP</sequence>
<name>A0A6F8PP05_9GAMM</name>
<feature type="chain" id="PRO_5026075724" description="DUF5666 domain-containing protein" evidence="2">
    <location>
        <begin position="28"/>
        <end position="345"/>
    </location>
</feature>
<feature type="region of interest" description="Disordered" evidence="1">
    <location>
        <begin position="317"/>
        <end position="345"/>
    </location>
</feature>
<dbReference type="InterPro" id="IPR043724">
    <property type="entry name" value="DUF5666"/>
</dbReference>
<dbReference type="Pfam" id="PF18914">
    <property type="entry name" value="DUF5666"/>
    <property type="match status" value="2"/>
</dbReference>